<feature type="region of interest" description="Disordered" evidence="1">
    <location>
        <begin position="54"/>
        <end position="73"/>
    </location>
</feature>
<gene>
    <name evidence="2" type="ORF">F7R13_21555</name>
</gene>
<dbReference type="AlphaFoldDB" id="A0A6L3NDQ1"/>
<dbReference type="Proteomes" id="UP000473571">
    <property type="component" value="Unassembled WGS sequence"/>
</dbReference>
<organism evidence="2 3">
    <name type="scientific">Burkholderia territorii</name>
    <dbReference type="NCBI Taxonomy" id="1503055"/>
    <lineage>
        <taxon>Bacteria</taxon>
        <taxon>Pseudomonadati</taxon>
        <taxon>Pseudomonadota</taxon>
        <taxon>Betaproteobacteria</taxon>
        <taxon>Burkholderiales</taxon>
        <taxon>Burkholderiaceae</taxon>
        <taxon>Burkholderia</taxon>
        <taxon>Burkholderia cepacia complex</taxon>
    </lineage>
</organism>
<protein>
    <submittedName>
        <fullName evidence="2">Uncharacterized protein</fullName>
    </submittedName>
</protein>
<evidence type="ECO:0000313" key="3">
    <source>
        <dbReference type="Proteomes" id="UP000473571"/>
    </source>
</evidence>
<comment type="caution">
    <text evidence="2">The sequence shown here is derived from an EMBL/GenBank/DDBJ whole genome shotgun (WGS) entry which is preliminary data.</text>
</comment>
<sequence>MKNVPWRRARGRPAVARFFTTGRGIFYVPYKEQRASDGMEYRGVAGSIKNKFIGPDALADDPQQRAGNPEKWT</sequence>
<dbReference type="RefSeq" id="WP_151006112.1">
    <property type="nucleotide sequence ID" value="NZ_VZOL01000349.1"/>
</dbReference>
<evidence type="ECO:0000256" key="1">
    <source>
        <dbReference type="SAM" id="MobiDB-lite"/>
    </source>
</evidence>
<reference evidence="2 3" key="1">
    <citation type="submission" date="2019-09" db="EMBL/GenBank/DDBJ databases">
        <title>Draft genome sequences of 48 bacterial type strains from the CCUG.</title>
        <authorList>
            <person name="Tunovic T."/>
            <person name="Pineiro-Iglesias B."/>
            <person name="Unosson C."/>
            <person name="Inganas E."/>
            <person name="Ohlen M."/>
            <person name="Cardew S."/>
            <person name="Jensie-Markopoulos S."/>
            <person name="Salva-Serra F."/>
            <person name="Jaen-Luchoro D."/>
            <person name="Karlsson R."/>
            <person name="Svensson-Stadler L."/>
            <person name="Chun J."/>
            <person name="Moore E."/>
        </authorList>
    </citation>
    <scope>NUCLEOTIDE SEQUENCE [LARGE SCALE GENOMIC DNA]</scope>
    <source>
        <strain evidence="2 3">CCUG 65687</strain>
    </source>
</reference>
<proteinExistence type="predicted"/>
<dbReference type="EMBL" id="VZOL01000349">
    <property type="protein sequence ID" value="KAB0662435.1"/>
    <property type="molecule type" value="Genomic_DNA"/>
</dbReference>
<accession>A0A6L3NDQ1</accession>
<name>A0A6L3NDQ1_9BURK</name>
<evidence type="ECO:0000313" key="2">
    <source>
        <dbReference type="EMBL" id="KAB0662435.1"/>
    </source>
</evidence>